<dbReference type="PROSITE" id="PS51077">
    <property type="entry name" value="HTH_ICLR"/>
    <property type="match status" value="1"/>
</dbReference>
<protein>
    <submittedName>
        <fullName evidence="6">IclR family transcriptional regulator</fullName>
    </submittedName>
</protein>
<dbReference type="InterPro" id="IPR029016">
    <property type="entry name" value="GAF-like_dom_sf"/>
</dbReference>
<dbReference type="RefSeq" id="WP_188710476.1">
    <property type="nucleotide sequence ID" value="NZ_BMHO01000001.1"/>
</dbReference>
<keyword evidence="1" id="KW-0805">Transcription regulation</keyword>
<dbReference type="InterPro" id="IPR036390">
    <property type="entry name" value="WH_DNA-bd_sf"/>
</dbReference>
<keyword evidence="7" id="KW-1185">Reference proteome</keyword>
<evidence type="ECO:0000256" key="2">
    <source>
        <dbReference type="ARBA" id="ARBA00023125"/>
    </source>
</evidence>
<dbReference type="PANTHER" id="PTHR30136:SF35">
    <property type="entry name" value="HTH-TYPE TRANSCRIPTIONAL REGULATOR RV1719"/>
    <property type="match status" value="1"/>
</dbReference>
<dbReference type="SUPFAM" id="SSF55781">
    <property type="entry name" value="GAF domain-like"/>
    <property type="match status" value="1"/>
</dbReference>
<dbReference type="GO" id="GO:0003677">
    <property type="term" value="F:DNA binding"/>
    <property type="evidence" value="ECO:0007669"/>
    <property type="project" value="UniProtKB-KW"/>
</dbReference>
<comment type="caution">
    <text evidence="6">The sequence shown here is derived from an EMBL/GenBank/DDBJ whole genome shotgun (WGS) entry which is preliminary data.</text>
</comment>
<organism evidence="6 7">
    <name type="scientific">Microbacterium faecale</name>
    <dbReference type="NCBI Taxonomy" id="1804630"/>
    <lineage>
        <taxon>Bacteria</taxon>
        <taxon>Bacillati</taxon>
        <taxon>Actinomycetota</taxon>
        <taxon>Actinomycetes</taxon>
        <taxon>Micrococcales</taxon>
        <taxon>Microbacteriaceae</taxon>
        <taxon>Microbacterium</taxon>
    </lineage>
</organism>
<dbReference type="GO" id="GO:0003700">
    <property type="term" value="F:DNA-binding transcription factor activity"/>
    <property type="evidence" value="ECO:0007669"/>
    <property type="project" value="TreeGrafter"/>
</dbReference>
<dbReference type="EMBL" id="BMHO01000001">
    <property type="protein sequence ID" value="GGD25650.1"/>
    <property type="molecule type" value="Genomic_DNA"/>
</dbReference>
<dbReference type="Pfam" id="PF01614">
    <property type="entry name" value="IclR_C"/>
    <property type="match status" value="1"/>
</dbReference>
<keyword evidence="3" id="KW-0804">Transcription</keyword>
<name>A0A916Y0C5_9MICO</name>
<dbReference type="SMART" id="SM00346">
    <property type="entry name" value="HTH_ICLR"/>
    <property type="match status" value="1"/>
</dbReference>
<dbReference type="InterPro" id="IPR050707">
    <property type="entry name" value="HTH_MetabolicPath_Reg"/>
</dbReference>
<dbReference type="AlphaFoldDB" id="A0A916Y0C5"/>
<reference evidence="6" key="2">
    <citation type="submission" date="2020-09" db="EMBL/GenBank/DDBJ databases">
        <authorList>
            <person name="Sun Q."/>
            <person name="Zhou Y."/>
        </authorList>
    </citation>
    <scope>NUCLEOTIDE SEQUENCE</scope>
    <source>
        <strain evidence="6">CGMCC 1.15152</strain>
    </source>
</reference>
<gene>
    <name evidence="6" type="ORF">GCM10010915_02070</name>
</gene>
<dbReference type="PANTHER" id="PTHR30136">
    <property type="entry name" value="HELIX-TURN-HELIX TRANSCRIPTIONAL REGULATOR, ICLR FAMILY"/>
    <property type="match status" value="1"/>
</dbReference>
<dbReference type="GO" id="GO:0045892">
    <property type="term" value="P:negative regulation of DNA-templated transcription"/>
    <property type="evidence" value="ECO:0007669"/>
    <property type="project" value="TreeGrafter"/>
</dbReference>
<dbReference type="SUPFAM" id="SSF46785">
    <property type="entry name" value="Winged helix' DNA-binding domain"/>
    <property type="match status" value="1"/>
</dbReference>
<accession>A0A916Y0C5</accession>
<dbReference type="InterPro" id="IPR036388">
    <property type="entry name" value="WH-like_DNA-bd_sf"/>
</dbReference>
<feature type="domain" description="HTH iclR-type" evidence="4">
    <location>
        <begin position="2"/>
        <end position="63"/>
    </location>
</feature>
<evidence type="ECO:0000256" key="3">
    <source>
        <dbReference type="ARBA" id="ARBA00023163"/>
    </source>
</evidence>
<sequence length="251" mass="27261">MTNSAQTTLRALTLLAERGQLTVTELSRGLDLPVATAHRVLQNCCAAGYAVQHERGGAYRVGGAFIEATLLLSRATDVRDAADDILAELAERTGEMVSLALLEGRTVRYVQSMPGTREWALAPRNGHRLPAHCTAAGKAVLSRQSVPELEERFRSGFLPSRTDRTIVDWSRFLQQLATVQRAGWAYSLGETHDSVSAIAAPVVLGTGAATSAVTIVTPKWRMETKADLNVHVRPLLVAADRIQRRLRGGTR</sequence>
<evidence type="ECO:0000313" key="7">
    <source>
        <dbReference type="Proteomes" id="UP000633205"/>
    </source>
</evidence>
<evidence type="ECO:0000313" key="6">
    <source>
        <dbReference type="EMBL" id="GGD25650.1"/>
    </source>
</evidence>
<dbReference type="Gene3D" id="1.10.10.10">
    <property type="entry name" value="Winged helix-like DNA-binding domain superfamily/Winged helix DNA-binding domain"/>
    <property type="match status" value="1"/>
</dbReference>
<keyword evidence="2" id="KW-0238">DNA-binding</keyword>
<dbReference type="Gene3D" id="3.30.450.40">
    <property type="match status" value="1"/>
</dbReference>
<proteinExistence type="predicted"/>
<dbReference type="Proteomes" id="UP000633205">
    <property type="component" value="Unassembled WGS sequence"/>
</dbReference>
<evidence type="ECO:0000259" key="4">
    <source>
        <dbReference type="PROSITE" id="PS51077"/>
    </source>
</evidence>
<dbReference type="PROSITE" id="PS51078">
    <property type="entry name" value="ICLR_ED"/>
    <property type="match status" value="1"/>
</dbReference>
<dbReference type="Pfam" id="PF09339">
    <property type="entry name" value="HTH_IclR"/>
    <property type="match status" value="1"/>
</dbReference>
<evidence type="ECO:0000259" key="5">
    <source>
        <dbReference type="PROSITE" id="PS51078"/>
    </source>
</evidence>
<reference evidence="6" key="1">
    <citation type="journal article" date="2014" name="Int. J. Syst. Evol. Microbiol.">
        <title>Complete genome sequence of Corynebacterium casei LMG S-19264T (=DSM 44701T), isolated from a smear-ripened cheese.</title>
        <authorList>
            <consortium name="US DOE Joint Genome Institute (JGI-PGF)"/>
            <person name="Walter F."/>
            <person name="Albersmeier A."/>
            <person name="Kalinowski J."/>
            <person name="Ruckert C."/>
        </authorList>
    </citation>
    <scope>NUCLEOTIDE SEQUENCE</scope>
    <source>
        <strain evidence="6">CGMCC 1.15152</strain>
    </source>
</reference>
<dbReference type="InterPro" id="IPR014757">
    <property type="entry name" value="Tscrpt_reg_IclR_C"/>
</dbReference>
<evidence type="ECO:0000256" key="1">
    <source>
        <dbReference type="ARBA" id="ARBA00023015"/>
    </source>
</evidence>
<dbReference type="InterPro" id="IPR005471">
    <property type="entry name" value="Tscrpt_reg_IclR_N"/>
</dbReference>
<feature type="domain" description="IclR-ED" evidence="5">
    <location>
        <begin position="57"/>
        <end position="248"/>
    </location>
</feature>